<accession>A0A0V0GWN9</accession>
<keyword evidence="1" id="KW-0812">Transmembrane</keyword>
<name>A0A0V0GWN9_SOLCH</name>
<keyword evidence="1" id="KW-1133">Transmembrane helix</keyword>
<proteinExistence type="predicted"/>
<dbReference type="EMBL" id="GEDG01030569">
    <property type="protein sequence ID" value="JAP11856.1"/>
    <property type="molecule type" value="Transcribed_RNA"/>
</dbReference>
<keyword evidence="1" id="KW-0472">Membrane</keyword>
<feature type="transmembrane region" description="Helical" evidence="1">
    <location>
        <begin position="33"/>
        <end position="56"/>
    </location>
</feature>
<evidence type="ECO:0000256" key="1">
    <source>
        <dbReference type="SAM" id="Phobius"/>
    </source>
</evidence>
<dbReference type="AlphaFoldDB" id="A0A0V0GWN9"/>
<evidence type="ECO:0000313" key="2">
    <source>
        <dbReference type="EMBL" id="JAP11856.1"/>
    </source>
</evidence>
<protein>
    <submittedName>
        <fullName evidence="2">Putative ovule protein</fullName>
    </submittedName>
</protein>
<reference evidence="2" key="1">
    <citation type="submission" date="2015-12" db="EMBL/GenBank/DDBJ databases">
        <title>Gene expression during late stages of embryo sac development: a critical building block for successful pollen-pistil interactions.</title>
        <authorList>
            <person name="Liu Y."/>
            <person name="Joly V."/>
            <person name="Sabar M."/>
            <person name="Matton D.P."/>
        </authorList>
    </citation>
    <scope>NUCLEOTIDE SEQUENCE</scope>
</reference>
<organism evidence="2">
    <name type="scientific">Solanum chacoense</name>
    <name type="common">Chaco potato</name>
    <dbReference type="NCBI Taxonomy" id="4108"/>
    <lineage>
        <taxon>Eukaryota</taxon>
        <taxon>Viridiplantae</taxon>
        <taxon>Streptophyta</taxon>
        <taxon>Embryophyta</taxon>
        <taxon>Tracheophyta</taxon>
        <taxon>Spermatophyta</taxon>
        <taxon>Magnoliopsida</taxon>
        <taxon>eudicotyledons</taxon>
        <taxon>Gunneridae</taxon>
        <taxon>Pentapetalae</taxon>
        <taxon>asterids</taxon>
        <taxon>lamiids</taxon>
        <taxon>Solanales</taxon>
        <taxon>Solanaceae</taxon>
        <taxon>Solanoideae</taxon>
        <taxon>Solaneae</taxon>
        <taxon>Solanum</taxon>
    </lineage>
</organism>
<sequence>MTSLRSLISFWCSQKVPCCIDNWLEFVENHSMLILYILVYPLYTTFSPCFTMKIHLPDRKKEKKRIRNIHGI</sequence>